<evidence type="ECO:0000313" key="1">
    <source>
        <dbReference type="EMBL" id="KAL3311676.1"/>
    </source>
</evidence>
<evidence type="ECO:0000313" key="2">
    <source>
        <dbReference type="Proteomes" id="UP001626550"/>
    </source>
</evidence>
<accession>A0ABD2Q0N6</accession>
<dbReference type="Proteomes" id="UP001626550">
    <property type="component" value="Unassembled WGS sequence"/>
</dbReference>
<name>A0ABD2Q0N6_9PLAT</name>
<reference evidence="1 2" key="1">
    <citation type="submission" date="2024-11" db="EMBL/GenBank/DDBJ databases">
        <title>Adaptive evolution of stress response genes in parasites aligns with host niche diversity.</title>
        <authorList>
            <person name="Hahn C."/>
            <person name="Resl P."/>
        </authorList>
    </citation>
    <scope>NUCLEOTIDE SEQUENCE [LARGE SCALE GENOMIC DNA]</scope>
    <source>
        <strain evidence="1">EGGRZ-B1_66</strain>
        <tissue evidence="1">Body</tissue>
    </source>
</reference>
<sequence>MTRDKVVDTSQQAFACLPKMSDSIPKFDGSSSCLKWIEKYETVGRMMNWADITNFFMLYLTGNAYTVFSRMSTEDKKNWRRRFARR</sequence>
<protein>
    <submittedName>
        <fullName evidence="1">Uncharacterized protein</fullName>
    </submittedName>
</protein>
<comment type="caution">
    <text evidence="1">The sequence shown here is derived from an EMBL/GenBank/DDBJ whole genome shotgun (WGS) entry which is preliminary data.</text>
</comment>
<keyword evidence="2" id="KW-1185">Reference proteome</keyword>
<proteinExistence type="predicted"/>
<organism evidence="1 2">
    <name type="scientific">Cichlidogyrus casuarinus</name>
    <dbReference type="NCBI Taxonomy" id="1844966"/>
    <lineage>
        <taxon>Eukaryota</taxon>
        <taxon>Metazoa</taxon>
        <taxon>Spiralia</taxon>
        <taxon>Lophotrochozoa</taxon>
        <taxon>Platyhelminthes</taxon>
        <taxon>Monogenea</taxon>
        <taxon>Monopisthocotylea</taxon>
        <taxon>Dactylogyridea</taxon>
        <taxon>Ancyrocephalidae</taxon>
        <taxon>Cichlidogyrus</taxon>
    </lineage>
</organism>
<dbReference type="EMBL" id="JBJKFK010002075">
    <property type="protein sequence ID" value="KAL3311676.1"/>
    <property type="molecule type" value="Genomic_DNA"/>
</dbReference>
<dbReference type="AlphaFoldDB" id="A0ABD2Q0N6"/>
<gene>
    <name evidence="1" type="ORF">Ciccas_009740</name>
</gene>